<dbReference type="PANTHER" id="PTHR11614">
    <property type="entry name" value="PHOSPHOLIPASE-RELATED"/>
    <property type="match status" value="1"/>
</dbReference>
<dbReference type="SUPFAM" id="SSF53474">
    <property type="entry name" value="alpha/beta-Hydrolases"/>
    <property type="match status" value="1"/>
</dbReference>
<comment type="caution">
    <text evidence="2">The sequence shown here is derived from an EMBL/GenBank/DDBJ whole genome shotgun (WGS) entry which is preliminary data.</text>
</comment>
<sequence length="252" mass="27720">MKEKIKFKNNQGQHLAALLEFPDEKIIGYAIFAHCFTCNKNLTAVRNIGKALNSKGIAVFRFDFTGLGESEGDFEDTNFTSNVDDLIAAADYLKTNYKAPSILIGHSLGGAAVLFAKHQIPSIKAVVTIGAPSNPSHVSHLFSGSVSKIIENGEAELSIGGRPFKIKEQFLNDIKSKKIEKVTVNLNVPLLIFHSPIDTTVEIENAAKIYKSAKHPKSFISLDKADHLLSNKEDSEFVGLMISVWSKRYLND</sequence>
<dbReference type="EMBL" id="JAKQYM010000010">
    <property type="protein sequence ID" value="MCI2230044.1"/>
    <property type="molecule type" value="Genomic_DNA"/>
</dbReference>
<dbReference type="InterPro" id="IPR029058">
    <property type="entry name" value="AB_hydrolase_fold"/>
</dbReference>
<dbReference type="InterPro" id="IPR022742">
    <property type="entry name" value="Hydrolase_4"/>
</dbReference>
<evidence type="ECO:0000259" key="1">
    <source>
        <dbReference type="Pfam" id="PF12146"/>
    </source>
</evidence>
<protein>
    <submittedName>
        <fullName evidence="2">Lysophospholipase</fullName>
    </submittedName>
</protein>
<name>A0A9X1VNY4_9FLAO</name>
<dbReference type="Gene3D" id="3.40.50.1820">
    <property type="entry name" value="alpha/beta hydrolase"/>
    <property type="match status" value="1"/>
</dbReference>
<keyword evidence="3" id="KW-1185">Reference proteome</keyword>
<dbReference type="Proteomes" id="UP001139369">
    <property type="component" value="Unassembled WGS sequence"/>
</dbReference>
<feature type="domain" description="Serine aminopeptidase S33" evidence="1">
    <location>
        <begin position="44"/>
        <end position="136"/>
    </location>
</feature>
<dbReference type="Pfam" id="PF12146">
    <property type="entry name" value="Hydrolase_4"/>
    <property type="match status" value="1"/>
</dbReference>
<reference evidence="2" key="1">
    <citation type="submission" date="2022-02" db="EMBL/GenBank/DDBJ databases">
        <title>Polaribacter sp. MSW13, isolated from seawater.</title>
        <authorList>
            <person name="Kristyanto S."/>
            <person name="Jung J."/>
            <person name="Jeon C.O."/>
        </authorList>
    </citation>
    <scope>NUCLEOTIDE SEQUENCE</scope>
    <source>
        <strain evidence="2">MSW13</strain>
    </source>
</reference>
<dbReference type="AlphaFoldDB" id="A0A9X1VNY4"/>
<evidence type="ECO:0000313" key="2">
    <source>
        <dbReference type="EMBL" id="MCI2230044.1"/>
    </source>
</evidence>
<dbReference type="InterPro" id="IPR051044">
    <property type="entry name" value="MAG_DAG_Lipase"/>
</dbReference>
<organism evidence="2 3">
    <name type="scientific">Polaribacter marinus</name>
    <dbReference type="NCBI Taxonomy" id="2916838"/>
    <lineage>
        <taxon>Bacteria</taxon>
        <taxon>Pseudomonadati</taxon>
        <taxon>Bacteroidota</taxon>
        <taxon>Flavobacteriia</taxon>
        <taxon>Flavobacteriales</taxon>
        <taxon>Flavobacteriaceae</taxon>
    </lineage>
</organism>
<dbReference type="RefSeq" id="WP_242179154.1">
    <property type="nucleotide sequence ID" value="NZ_JAKQYM010000010.1"/>
</dbReference>
<evidence type="ECO:0000313" key="3">
    <source>
        <dbReference type="Proteomes" id="UP001139369"/>
    </source>
</evidence>
<accession>A0A9X1VNY4</accession>
<proteinExistence type="predicted"/>
<gene>
    <name evidence="2" type="ORF">MC378_12770</name>
</gene>